<proteinExistence type="predicted"/>
<protein>
    <recommendedName>
        <fullName evidence="13">Ionotropic glutamate receptor C-terminal domain-containing protein</fullName>
    </recommendedName>
</protein>
<dbReference type="SMART" id="SM00079">
    <property type="entry name" value="PBPe"/>
    <property type="match status" value="1"/>
</dbReference>
<dbReference type="EMBL" id="JACXVP010000006">
    <property type="protein sequence ID" value="KAG5601876.1"/>
    <property type="molecule type" value="Genomic_DNA"/>
</dbReference>
<accession>A0A9J5YS03</accession>
<keyword evidence="7" id="KW-0472">Membrane</keyword>
<evidence type="ECO:0000256" key="4">
    <source>
        <dbReference type="ARBA" id="ARBA00022692"/>
    </source>
</evidence>
<comment type="caution">
    <text evidence="14">The sequence shown here is derived from an EMBL/GenBank/DDBJ whole genome shotgun (WGS) entry which is preliminary data.</text>
</comment>
<reference evidence="14 15" key="1">
    <citation type="submission" date="2020-09" db="EMBL/GenBank/DDBJ databases">
        <title>De no assembly of potato wild relative species, Solanum commersonii.</title>
        <authorList>
            <person name="Cho K."/>
        </authorList>
    </citation>
    <scope>NUCLEOTIDE SEQUENCE [LARGE SCALE GENOMIC DNA]</scope>
    <source>
        <strain evidence="14">LZ3.2</strain>
        <tissue evidence="14">Leaf</tissue>
    </source>
</reference>
<dbReference type="SUPFAM" id="SSF53850">
    <property type="entry name" value="Periplasmic binding protein-like II"/>
    <property type="match status" value="1"/>
</dbReference>
<dbReference type="Gene3D" id="3.40.190.10">
    <property type="entry name" value="Periplasmic binding protein-like II"/>
    <property type="match status" value="1"/>
</dbReference>
<keyword evidence="10" id="KW-1071">Ligand-gated ion channel</keyword>
<dbReference type="GO" id="GO:0016020">
    <property type="term" value="C:membrane"/>
    <property type="evidence" value="ECO:0007669"/>
    <property type="project" value="UniProtKB-SubCell"/>
</dbReference>
<keyword evidence="5" id="KW-1133">Transmembrane helix</keyword>
<name>A0A9J5YS03_SOLCO</name>
<dbReference type="PANTHER" id="PTHR34836">
    <property type="entry name" value="OS06G0188250 PROTEIN"/>
    <property type="match status" value="1"/>
</dbReference>
<dbReference type="AlphaFoldDB" id="A0A9J5YS03"/>
<evidence type="ECO:0000256" key="2">
    <source>
        <dbReference type="ARBA" id="ARBA00011095"/>
    </source>
</evidence>
<dbReference type="InterPro" id="IPR028082">
    <property type="entry name" value="Peripla_BP_I"/>
</dbReference>
<evidence type="ECO:0000256" key="7">
    <source>
        <dbReference type="ARBA" id="ARBA00023136"/>
    </source>
</evidence>
<keyword evidence="15" id="KW-1185">Reference proteome</keyword>
<dbReference type="PANTHER" id="PTHR34836:SF1">
    <property type="entry name" value="OS09G0428600 PROTEIN"/>
    <property type="match status" value="1"/>
</dbReference>
<dbReference type="GO" id="GO:0015276">
    <property type="term" value="F:ligand-gated monoatomic ion channel activity"/>
    <property type="evidence" value="ECO:0007669"/>
    <property type="project" value="InterPro"/>
</dbReference>
<dbReference type="Proteomes" id="UP000824120">
    <property type="component" value="Chromosome 6"/>
</dbReference>
<evidence type="ECO:0000313" key="14">
    <source>
        <dbReference type="EMBL" id="KAG5601876.1"/>
    </source>
</evidence>
<evidence type="ECO:0000256" key="11">
    <source>
        <dbReference type="ARBA" id="ARBA00023303"/>
    </source>
</evidence>
<evidence type="ECO:0000256" key="6">
    <source>
        <dbReference type="ARBA" id="ARBA00023065"/>
    </source>
</evidence>
<keyword evidence="4" id="KW-0812">Transmembrane</keyword>
<comment type="subcellular location">
    <subcellularLocation>
        <location evidence="1">Membrane</location>
        <topology evidence="1">Multi-pass membrane protein</topology>
    </subcellularLocation>
</comment>
<keyword evidence="3" id="KW-0813">Transport</keyword>
<dbReference type="FunFam" id="3.40.190.10:FF:000217">
    <property type="entry name" value="Glutamate receptor"/>
    <property type="match status" value="1"/>
</dbReference>
<dbReference type="InterPro" id="IPR001320">
    <property type="entry name" value="Iontro_rcpt_C"/>
</dbReference>
<dbReference type="InterPro" id="IPR001828">
    <property type="entry name" value="ANF_lig-bd_rcpt"/>
</dbReference>
<comment type="subunit">
    <text evidence="2">May form heteromers.</text>
</comment>
<comment type="function">
    <text evidence="12">Glutamate-gated receptor that probably acts as a non-selective cation channel. May be involved in light-signal transduction and calcium homeostasis via the regulation of calcium influx into cells.</text>
</comment>
<dbReference type="OrthoDB" id="5984008at2759"/>
<dbReference type="SUPFAM" id="SSF53822">
    <property type="entry name" value="Periplasmic binding protein-like I"/>
    <property type="match status" value="1"/>
</dbReference>
<evidence type="ECO:0000256" key="9">
    <source>
        <dbReference type="ARBA" id="ARBA00023180"/>
    </source>
</evidence>
<keyword evidence="11" id="KW-0407">Ion channel</keyword>
<evidence type="ECO:0000256" key="5">
    <source>
        <dbReference type="ARBA" id="ARBA00022989"/>
    </source>
</evidence>
<evidence type="ECO:0000313" key="15">
    <source>
        <dbReference type="Proteomes" id="UP000824120"/>
    </source>
</evidence>
<evidence type="ECO:0000259" key="13">
    <source>
        <dbReference type="SMART" id="SM00079"/>
    </source>
</evidence>
<evidence type="ECO:0000256" key="12">
    <source>
        <dbReference type="ARBA" id="ARBA00049638"/>
    </source>
</evidence>
<evidence type="ECO:0000256" key="3">
    <source>
        <dbReference type="ARBA" id="ARBA00022448"/>
    </source>
</evidence>
<keyword evidence="8" id="KW-0675">Receptor</keyword>
<evidence type="ECO:0000256" key="8">
    <source>
        <dbReference type="ARBA" id="ARBA00023170"/>
    </source>
</evidence>
<dbReference type="Gene3D" id="3.40.50.2300">
    <property type="match status" value="1"/>
</dbReference>
<organism evidence="14 15">
    <name type="scientific">Solanum commersonii</name>
    <name type="common">Commerson's wild potato</name>
    <name type="synonym">Commerson's nightshade</name>
    <dbReference type="NCBI Taxonomy" id="4109"/>
    <lineage>
        <taxon>Eukaryota</taxon>
        <taxon>Viridiplantae</taxon>
        <taxon>Streptophyta</taxon>
        <taxon>Embryophyta</taxon>
        <taxon>Tracheophyta</taxon>
        <taxon>Spermatophyta</taxon>
        <taxon>Magnoliopsida</taxon>
        <taxon>eudicotyledons</taxon>
        <taxon>Gunneridae</taxon>
        <taxon>Pentapetalae</taxon>
        <taxon>asterids</taxon>
        <taxon>lamiids</taxon>
        <taxon>Solanales</taxon>
        <taxon>Solanaceae</taxon>
        <taxon>Solanoideae</taxon>
        <taxon>Solaneae</taxon>
        <taxon>Solanum</taxon>
    </lineage>
</organism>
<gene>
    <name evidence="14" type="ORF">H5410_033246</name>
</gene>
<keyword evidence="6" id="KW-0406">Ion transport</keyword>
<keyword evidence="9" id="KW-0325">Glycoprotein</keyword>
<feature type="domain" description="Ionotropic glutamate receptor C-terminal" evidence="13">
    <location>
        <begin position="148"/>
        <end position="296"/>
    </location>
</feature>
<evidence type="ECO:0000256" key="1">
    <source>
        <dbReference type="ARBA" id="ARBA00004141"/>
    </source>
</evidence>
<evidence type="ECO:0000256" key="10">
    <source>
        <dbReference type="ARBA" id="ARBA00023286"/>
    </source>
</evidence>
<sequence length="339" mass="37776">MEKEISSSVSRHGPNRTHVFGLWEYDNITSLAEAVEKLGTTAIPKLKKQDTRENLTDLDAHGMSTVGSLLADSMGNTVLKQGLSGDFHIIDGELQPLPYQIVNIIGKGEKSIGFWMEKDDISCKLKNGKTAANCNNKKLGAIFWPGESAIVPRGWEMPPNVFKEVILSLPYAIPYEFIPFPIQDPLTLPDYDDLVHKITSKLQVQKLYHFEDYDDALSRGSKNGGVGAIVDELPYLGLFLNKYCRKYIMVGQTYKAAGFGFAFPKGSPLVPYVSRAVLKVMEGEFMNNIIQKWFGNETDCPQKDETDSLTLDSFKGLFLIAVFQQAPLFSYSSSTSFTE</sequence>
<dbReference type="InterPro" id="IPR015683">
    <property type="entry name" value="Ionotropic_Glu_rcpt"/>
</dbReference>
<dbReference type="Pfam" id="PF01094">
    <property type="entry name" value="ANF_receptor"/>
    <property type="match status" value="1"/>
</dbReference>